<evidence type="ECO:0000313" key="2">
    <source>
        <dbReference type="Proteomes" id="UP000236291"/>
    </source>
</evidence>
<comment type="caution">
    <text evidence="1">The sequence shown here is derived from an EMBL/GenBank/DDBJ whole genome shotgun (WGS) entry which is preliminary data.</text>
</comment>
<dbReference type="Proteomes" id="UP000236291">
    <property type="component" value="Unassembled WGS sequence"/>
</dbReference>
<name>A0A2K3KVJ6_TRIPR</name>
<proteinExistence type="predicted"/>
<dbReference type="AlphaFoldDB" id="A0A2K3KVJ6"/>
<sequence>MTNTVTSIRTLKRHIEILYYAMYAIEIRIDKISYYDSYINLDGDSAGYDDAERKYELKELHTNEDVEYMFDHIDAHPKDPRLFATLAVVN</sequence>
<accession>A0A2K3KVJ6</accession>
<dbReference type="EMBL" id="ASHM01112487">
    <property type="protein sequence ID" value="PNX70310.1"/>
    <property type="molecule type" value="Genomic_DNA"/>
</dbReference>
<reference evidence="1 2" key="1">
    <citation type="journal article" date="2014" name="Am. J. Bot.">
        <title>Genome assembly and annotation for red clover (Trifolium pratense; Fabaceae).</title>
        <authorList>
            <person name="Istvanek J."/>
            <person name="Jaros M."/>
            <person name="Krenek A."/>
            <person name="Repkova J."/>
        </authorList>
    </citation>
    <scope>NUCLEOTIDE SEQUENCE [LARGE SCALE GENOMIC DNA]</scope>
    <source>
        <strain evidence="2">cv. Tatra</strain>
        <tissue evidence="1">Young leaves</tissue>
    </source>
</reference>
<organism evidence="1 2">
    <name type="scientific">Trifolium pratense</name>
    <name type="common">Red clover</name>
    <dbReference type="NCBI Taxonomy" id="57577"/>
    <lineage>
        <taxon>Eukaryota</taxon>
        <taxon>Viridiplantae</taxon>
        <taxon>Streptophyta</taxon>
        <taxon>Embryophyta</taxon>
        <taxon>Tracheophyta</taxon>
        <taxon>Spermatophyta</taxon>
        <taxon>Magnoliopsida</taxon>
        <taxon>eudicotyledons</taxon>
        <taxon>Gunneridae</taxon>
        <taxon>Pentapetalae</taxon>
        <taxon>rosids</taxon>
        <taxon>fabids</taxon>
        <taxon>Fabales</taxon>
        <taxon>Fabaceae</taxon>
        <taxon>Papilionoideae</taxon>
        <taxon>50 kb inversion clade</taxon>
        <taxon>NPAAA clade</taxon>
        <taxon>Hologalegina</taxon>
        <taxon>IRL clade</taxon>
        <taxon>Trifolieae</taxon>
        <taxon>Trifolium</taxon>
    </lineage>
</organism>
<reference evidence="1 2" key="2">
    <citation type="journal article" date="2017" name="Front. Plant Sci.">
        <title>Gene Classification and Mining of Molecular Markers Useful in Red Clover (Trifolium pratense) Breeding.</title>
        <authorList>
            <person name="Istvanek J."/>
            <person name="Dluhosova J."/>
            <person name="Dluhos P."/>
            <person name="Patkova L."/>
            <person name="Nedelnik J."/>
            <person name="Repkova J."/>
        </authorList>
    </citation>
    <scope>NUCLEOTIDE SEQUENCE [LARGE SCALE GENOMIC DNA]</scope>
    <source>
        <strain evidence="2">cv. Tatra</strain>
        <tissue evidence="1">Young leaves</tissue>
    </source>
</reference>
<gene>
    <name evidence="1" type="ORF">L195_g057264</name>
</gene>
<protein>
    <submittedName>
        <fullName evidence="1">Uncharacterized protein</fullName>
    </submittedName>
</protein>
<evidence type="ECO:0000313" key="1">
    <source>
        <dbReference type="EMBL" id="PNX70310.1"/>
    </source>
</evidence>